<feature type="non-terminal residue" evidence="1">
    <location>
        <position position="53"/>
    </location>
</feature>
<dbReference type="EMBL" id="BART01007814">
    <property type="protein sequence ID" value="GAG63972.1"/>
    <property type="molecule type" value="Genomic_DNA"/>
</dbReference>
<comment type="caution">
    <text evidence="1">The sequence shown here is derived from an EMBL/GenBank/DDBJ whole genome shotgun (WGS) entry which is preliminary data.</text>
</comment>
<dbReference type="AlphaFoldDB" id="X1A1F6"/>
<evidence type="ECO:0000313" key="1">
    <source>
        <dbReference type="EMBL" id="GAG63972.1"/>
    </source>
</evidence>
<organism evidence="1">
    <name type="scientific">marine sediment metagenome</name>
    <dbReference type="NCBI Taxonomy" id="412755"/>
    <lineage>
        <taxon>unclassified sequences</taxon>
        <taxon>metagenomes</taxon>
        <taxon>ecological metagenomes</taxon>
    </lineage>
</organism>
<accession>X1A1F6</accession>
<protein>
    <submittedName>
        <fullName evidence="1">Uncharacterized protein</fullName>
    </submittedName>
</protein>
<gene>
    <name evidence="1" type="ORF">S01H4_17704</name>
</gene>
<name>X1A1F6_9ZZZZ</name>
<sequence>MNKGYKRICNYCNKSFKSYRYNRKYCSSSCQNKKNYPKKKKSNYYNRLRRQSL</sequence>
<reference evidence="1" key="1">
    <citation type="journal article" date="2014" name="Front. Microbiol.">
        <title>High frequency of phylogenetically diverse reductive dehalogenase-homologous genes in deep subseafloor sedimentary metagenomes.</title>
        <authorList>
            <person name="Kawai M."/>
            <person name="Futagami T."/>
            <person name="Toyoda A."/>
            <person name="Takaki Y."/>
            <person name="Nishi S."/>
            <person name="Hori S."/>
            <person name="Arai W."/>
            <person name="Tsubouchi T."/>
            <person name="Morono Y."/>
            <person name="Uchiyama I."/>
            <person name="Ito T."/>
            <person name="Fujiyama A."/>
            <person name="Inagaki F."/>
            <person name="Takami H."/>
        </authorList>
    </citation>
    <scope>NUCLEOTIDE SEQUENCE</scope>
    <source>
        <strain evidence="1">Expedition CK06-06</strain>
    </source>
</reference>
<proteinExistence type="predicted"/>